<feature type="compositionally biased region" description="Basic and acidic residues" evidence="1">
    <location>
        <begin position="80"/>
        <end position="99"/>
    </location>
</feature>
<dbReference type="PhylomeDB" id="A7SQ26"/>
<evidence type="ECO:0000313" key="2">
    <source>
        <dbReference type="EMBL" id="EDO34190.1"/>
    </source>
</evidence>
<protein>
    <submittedName>
        <fullName evidence="2">Uncharacterized protein</fullName>
    </submittedName>
</protein>
<feature type="region of interest" description="Disordered" evidence="1">
    <location>
        <begin position="77"/>
        <end position="99"/>
    </location>
</feature>
<reference evidence="2 3" key="1">
    <citation type="journal article" date="2007" name="Science">
        <title>Sea anemone genome reveals ancestral eumetazoan gene repertoire and genomic organization.</title>
        <authorList>
            <person name="Putnam N.H."/>
            <person name="Srivastava M."/>
            <person name="Hellsten U."/>
            <person name="Dirks B."/>
            <person name="Chapman J."/>
            <person name="Salamov A."/>
            <person name="Terry A."/>
            <person name="Shapiro H."/>
            <person name="Lindquist E."/>
            <person name="Kapitonov V.V."/>
            <person name="Jurka J."/>
            <person name="Genikhovich G."/>
            <person name="Grigoriev I.V."/>
            <person name="Lucas S.M."/>
            <person name="Steele R.E."/>
            <person name="Finnerty J.R."/>
            <person name="Technau U."/>
            <person name="Martindale M.Q."/>
            <person name="Rokhsar D.S."/>
        </authorList>
    </citation>
    <scope>NUCLEOTIDE SEQUENCE [LARGE SCALE GENOMIC DNA]</scope>
    <source>
        <strain evidence="3">CH2 X CH6</strain>
    </source>
</reference>
<name>A7SQ26_NEMVE</name>
<dbReference type="Proteomes" id="UP000001593">
    <property type="component" value="Unassembled WGS sequence"/>
</dbReference>
<dbReference type="PANTHER" id="PTHR34733">
    <property type="match status" value="1"/>
</dbReference>
<sequence>MTSYISSVKANFMSQVYIFAENGSYVWGDEETEVRKGSVKFNIKVEGWKFCGDQGYTCKEGVGSYLDSKICIASKKGSGRKMERKQNKAGERPKGPKGKAKAEKFFFAGDSIVMPRGVEVDGTGKDMPAGYPSVDSSNCFTVRFPKFNSYALYDPSVTLDDNEAPPSSDLRFDIDTIGVGYLPIIRRRLRIVPDTKAVRPLPRIPTSLSLVSLQASASYPYKPPRIPTSLSLVSLQAPPLYTYKPLPRIRASPSLVFLQAPPSYPYKPLPRAPTSPCLVSLQAPSYPYKPFPSIPTSLSLVSLQASPSYPYKPFP</sequence>
<dbReference type="STRING" id="45351.A7SQ26"/>
<dbReference type="HOGENOM" id="CLU_883694_0_0_1"/>
<proteinExistence type="predicted"/>
<dbReference type="PANTHER" id="PTHR34733:SF1">
    <property type="match status" value="1"/>
</dbReference>
<dbReference type="InParanoid" id="A7SQ26"/>
<dbReference type="AlphaFoldDB" id="A7SQ26"/>
<gene>
    <name evidence="2" type="ORF">NEMVEDRAFT_v1g215658</name>
</gene>
<organism evidence="2 3">
    <name type="scientific">Nematostella vectensis</name>
    <name type="common">Starlet sea anemone</name>
    <dbReference type="NCBI Taxonomy" id="45351"/>
    <lineage>
        <taxon>Eukaryota</taxon>
        <taxon>Metazoa</taxon>
        <taxon>Cnidaria</taxon>
        <taxon>Anthozoa</taxon>
        <taxon>Hexacorallia</taxon>
        <taxon>Actiniaria</taxon>
        <taxon>Edwardsiidae</taxon>
        <taxon>Nematostella</taxon>
    </lineage>
</organism>
<evidence type="ECO:0000313" key="3">
    <source>
        <dbReference type="Proteomes" id="UP000001593"/>
    </source>
</evidence>
<accession>A7SQ26</accession>
<keyword evidence="3" id="KW-1185">Reference proteome</keyword>
<evidence type="ECO:0000256" key="1">
    <source>
        <dbReference type="SAM" id="MobiDB-lite"/>
    </source>
</evidence>
<dbReference type="EMBL" id="DS469740">
    <property type="protein sequence ID" value="EDO34190.1"/>
    <property type="molecule type" value="Genomic_DNA"/>
</dbReference>